<organism evidence="2">
    <name type="scientific">marine metagenome</name>
    <dbReference type="NCBI Taxonomy" id="408172"/>
    <lineage>
        <taxon>unclassified sequences</taxon>
        <taxon>metagenomes</taxon>
        <taxon>ecological metagenomes</taxon>
    </lineage>
</organism>
<sequence>MSTDWSDKKEVLKAVSEDGFALQNASDELKADKEILLAAGEGISATLLDLGLIH</sequence>
<proteinExistence type="predicted"/>
<dbReference type="EMBL" id="UINC01054483">
    <property type="protein sequence ID" value="SVB72251.1"/>
    <property type="molecule type" value="Genomic_DNA"/>
</dbReference>
<reference evidence="2" key="1">
    <citation type="submission" date="2018-05" db="EMBL/GenBank/DDBJ databases">
        <authorList>
            <person name="Lanie J.A."/>
            <person name="Ng W.-L."/>
            <person name="Kazmierczak K.M."/>
            <person name="Andrzejewski T.M."/>
            <person name="Davidsen T.M."/>
            <person name="Wayne K.J."/>
            <person name="Tettelin H."/>
            <person name="Glass J.I."/>
            <person name="Rusch D."/>
            <person name="Podicherti R."/>
            <person name="Tsui H.-C.T."/>
            <person name="Winkler M.E."/>
        </authorList>
    </citation>
    <scope>NUCLEOTIDE SEQUENCE</scope>
</reference>
<feature type="domain" description="DUF4116" evidence="1">
    <location>
        <begin position="7"/>
        <end position="39"/>
    </location>
</feature>
<dbReference type="InterPro" id="IPR025197">
    <property type="entry name" value="DUF4116"/>
</dbReference>
<dbReference type="Pfam" id="PF13475">
    <property type="entry name" value="DUF4116"/>
    <property type="match status" value="1"/>
</dbReference>
<evidence type="ECO:0000259" key="1">
    <source>
        <dbReference type="Pfam" id="PF13475"/>
    </source>
</evidence>
<name>A0A382GDK1_9ZZZZ</name>
<evidence type="ECO:0000313" key="2">
    <source>
        <dbReference type="EMBL" id="SVB72251.1"/>
    </source>
</evidence>
<protein>
    <recommendedName>
        <fullName evidence="1">DUF4116 domain-containing protein</fullName>
    </recommendedName>
</protein>
<gene>
    <name evidence="2" type="ORF">METZ01_LOCUS225105</name>
</gene>
<accession>A0A382GDK1</accession>
<dbReference type="AlphaFoldDB" id="A0A382GDK1"/>